<dbReference type="EMBL" id="JAQMWT010000106">
    <property type="protein sequence ID" value="KAJ8610396.1"/>
    <property type="molecule type" value="Genomic_DNA"/>
</dbReference>
<name>A0AAD7UL49_9STRA</name>
<evidence type="ECO:0000313" key="1">
    <source>
        <dbReference type="EMBL" id="KAJ8610396.1"/>
    </source>
</evidence>
<keyword evidence="2" id="KW-1185">Reference proteome</keyword>
<organism evidence="1 2">
    <name type="scientific">Chrysophaeum taylorii</name>
    <dbReference type="NCBI Taxonomy" id="2483200"/>
    <lineage>
        <taxon>Eukaryota</taxon>
        <taxon>Sar</taxon>
        <taxon>Stramenopiles</taxon>
        <taxon>Ochrophyta</taxon>
        <taxon>Pelagophyceae</taxon>
        <taxon>Pelagomonadales</taxon>
        <taxon>Pelagomonadaceae</taxon>
        <taxon>Chrysophaeum</taxon>
    </lineage>
</organism>
<evidence type="ECO:0000313" key="2">
    <source>
        <dbReference type="Proteomes" id="UP001230188"/>
    </source>
</evidence>
<protein>
    <submittedName>
        <fullName evidence="1">Uncharacterized protein</fullName>
    </submittedName>
</protein>
<accession>A0AAD7UL49</accession>
<sequence length="626" mass="69529">MRFAGIVPSSPITGNPVDLVVSVSENAADPYLPANSSFNGKWTEFMQINVRDNTQAFLDFSFYDSVTGDAVELEEFFITVYDVDQQIEPSKQREQFCVDSDDLYEYILSNTSNLLVEEQASTCAGEPGSSIRFSSTEAGFLCDNPSSSKLDIVTCDECRQCLEDEERLGPFFPIDQSARAVTLAFAGPQTKFSLVLEVVCEDCNVGQARGRNFRLGGKSTLCDVRVWDVCNEEIQNNLEIEGAPIYYNNLGGQGPKFDDPLDVILFEEVVTESPDSANPVDLLVSVTDGTESYQVANSSFNGKWDQFMQINVLDNSRAFLDFAFYDSVTREGVNLENFVITVYDLDQQVDAARQRERFCIDTDQFYQYILSEDSSVLVEELSESCSGGVGSSVRFSSTEAGFLCDNPGTSTLESVSCNECQQCLDDYERLSPYFPIDQSARAVTLAFTGPQQKFSIMLESLCDHDCLTNEGRPRGRNFLFGGRSSLCEPRVWDVCDEEIQNNLEIEGAAIQSNNLGGQGPKFDDPLDVIVFEEVVTESPDSANPVDLVVSVTDGTESYQVANSSFNGKWDQFMQINVLDNSRAFLDFAFFDSVTGGGVNLENFVITVYDLDQQVDAARQRERFCID</sequence>
<comment type="caution">
    <text evidence="1">The sequence shown here is derived from an EMBL/GenBank/DDBJ whole genome shotgun (WGS) entry which is preliminary data.</text>
</comment>
<dbReference type="Proteomes" id="UP001230188">
    <property type="component" value="Unassembled WGS sequence"/>
</dbReference>
<proteinExistence type="predicted"/>
<feature type="non-terminal residue" evidence="1">
    <location>
        <position position="1"/>
    </location>
</feature>
<dbReference type="AlphaFoldDB" id="A0AAD7UL49"/>
<gene>
    <name evidence="1" type="ORF">CTAYLR_008357</name>
</gene>
<reference evidence="1" key="1">
    <citation type="submission" date="2023-01" db="EMBL/GenBank/DDBJ databases">
        <title>Metagenome sequencing of chrysophaentin producing Chrysophaeum taylorii.</title>
        <authorList>
            <person name="Davison J."/>
            <person name="Bewley C."/>
        </authorList>
    </citation>
    <scope>NUCLEOTIDE SEQUENCE</scope>
    <source>
        <strain evidence="1">NIES-1699</strain>
    </source>
</reference>